<dbReference type="STRING" id="1907941.BKE30_01220"/>
<keyword evidence="2" id="KW-1185">Reference proteome</keyword>
<dbReference type="RefSeq" id="WP_076876837.1">
    <property type="nucleotide sequence ID" value="NZ_MLCN01000003.1"/>
</dbReference>
<sequence length="370" mass="41221">MCETVLAYIHHKTPVLTIRAGTEAMAHIRQNGLQPQDIDIIPGAAGGPKGIGLCGLDQAIFADFLPRAPVHGDGKRTCFGASIGSWRFAAIAAHGGIEGPKRLAELYTDMQFSKKDKIPDVTKRCHDMLQQLIEDKMDNLITHPWMQLVIVVVKSRHIFASDHVVPLGLALAGVFGSNMLSRRANRLFMQRGFAYAHPQHNPLPLNDTQEFFTHHLPLTMDNAMHLLMASAAIPAVMSAVKDIPLAPKGSYRDGGLLDYHLDLAYRPKGLVLYPHFTDRIIPGWFDKGLSWRKANAQNHQRTVLISPSPQYLASLPLGRLPDRSDFARFAGNDSARKKCWQQSVAESQRLGDEFLELVEKQQIIEKMIVF</sequence>
<organism evidence="1 2">
    <name type="scientific">Alkanindiges hydrocarboniclasticus</name>
    <dbReference type="NCBI Taxonomy" id="1907941"/>
    <lineage>
        <taxon>Bacteria</taxon>
        <taxon>Pseudomonadati</taxon>
        <taxon>Pseudomonadota</taxon>
        <taxon>Gammaproteobacteria</taxon>
        <taxon>Moraxellales</taxon>
        <taxon>Moraxellaceae</taxon>
        <taxon>Alkanindiges</taxon>
    </lineage>
</organism>
<dbReference type="InterPro" id="IPR016035">
    <property type="entry name" value="Acyl_Trfase/lysoPLipase"/>
</dbReference>
<protein>
    <recommendedName>
        <fullName evidence="3">Patatin-like phospholipase family protein</fullName>
    </recommendedName>
</protein>
<evidence type="ECO:0008006" key="3">
    <source>
        <dbReference type="Google" id="ProtNLM"/>
    </source>
</evidence>
<evidence type="ECO:0000313" key="1">
    <source>
        <dbReference type="EMBL" id="ONG42148.1"/>
    </source>
</evidence>
<dbReference type="AlphaFoldDB" id="A0A1S8CZQ5"/>
<dbReference type="OrthoDB" id="8586159at2"/>
<dbReference type="Proteomes" id="UP000192132">
    <property type="component" value="Unassembled WGS sequence"/>
</dbReference>
<evidence type="ECO:0000313" key="2">
    <source>
        <dbReference type="Proteomes" id="UP000192132"/>
    </source>
</evidence>
<dbReference type="EMBL" id="MLCN01000003">
    <property type="protein sequence ID" value="ONG42148.1"/>
    <property type="molecule type" value="Genomic_DNA"/>
</dbReference>
<reference evidence="1 2" key="1">
    <citation type="submission" date="2016-10" db="EMBL/GenBank/DDBJ databases">
        <title>Draft Genome sequence of Alkanindiges sp. strain H1.</title>
        <authorList>
            <person name="Subhash Y."/>
            <person name="Lee S."/>
        </authorList>
    </citation>
    <scope>NUCLEOTIDE SEQUENCE [LARGE SCALE GENOMIC DNA]</scope>
    <source>
        <strain evidence="1 2">H1</strain>
    </source>
</reference>
<proteinExistence type="predicted"/>
<dbReference type="SUPFAM" id="SSF52151">
    <property type="entry name" value="FabD/lysophospholipase-like"/>
    <property type="match status" value="1"/>
</dbReference>
<comment type="caution">
    <text evidence="1">The sequence shown here is derived from an EMBL/GenBank/DDBJ whole genome shotgun (WGS) entry which is preliminary data.</text>
</comment>
<name>A0A1S8CZQ5_9GAMM</name>
<gene>
    <name evidence="1" type="ORF">BKE30_01220</name>
</gene>
<accession>A0A1S8CZQ5</accession>